<dbReference type="GO" id="GO:0005737">
    <property type="term" value="C:cytoplasm"/>
    <property type="evidence" value="ECO:0007669"/>
    <property type="project" value="TreeGrafter"/>
</dbReference>
<evidence type="ECO:0000256" key="2">
    <source>
        <dbReference type="ARBA" id="ARBA00022964"/>
    </source>
</evidence>
<dbReference type="SMART" id="SM00702">
    <property type="entry name" value="P4Hc"/>
    <property type="match status" value="1"/>
</dbReference>
<dbReference type="GO" id="GO:0031418">
    <property type="term" value="F:L-ascorbic acid binding"/>
    <property type="evidence" value="ECO:0007669"/>
    <property type="project" value="InterPro"/>
</dbReference>
<dbReference type="OrthoDB" id="9783171at2"/>
<organism evidence="5 6">
    <name type="scientific">Microbulbifer aggregans</name>
    <dbReference type="NCBI Taxonomy" id="1769779"/>
    <lineage>
        <taxon>Bacteria</taxon>
        <taxon>Pseudomonadati</taxon>
        <taxon>Pseudomonadota</taxon>
        <taxon>Gammaproteobacteria</taxon>
        <taxon>Cellvibrionales</taxon>
        <taxon>Microbulbiferaceae</taxon>
        <taxon>Microbulbifer</taxon>
    </lineage>
</organism>
<dbReference type="InterPro" id="IPR006620">
    <property type="entry name" value="Pro_4_hyd_alph"/>
</dbReference>
<gene>
    <name evidence="5" type="ORF">AUP74_00137</name>
</gene>
<dbReference type="KEGG" id="micc:AUP74_00137"/>
<dbReference type="GO" id="GO:0006449">
    <property type="term" value="P:regulation of translational termination"/>
    <property type="evidence" value="ECO:0007669"/>
    <property type="project" value="TreeGrafter"/>
</dbReference>
<dbReference type="PANTHER" id="PTHR12117">
    <property type="entry name" value="HISTONE ACETYLTRANSFERASE COMPLEX"/>
    <property type="match status" value="1"/>
</dbReference>
<dbReference type="GO" id="GO:0031543">
    <property type="term" value="F:peptidyl-proline dioxygenase activity"/>
    <property type="evidence" value="ECO:0007669"/>
    <property type="project" value="TreeGrafter"/>
</dbReference>
<dbReference type="InterPro" id="IPR039558">
    <property type="entry name" value="TPA1/OFD1_N"/>
</dbReference>
<keyword evidence="6" id="KW-1185">Reference proteome</keyword>
<dbReference type="EMBL" id="CP014143">
    <property type="protein sequence ID" value="AOS95613.1"/>
    <property type="molecule type" value="Genomic_DNA"/>
</dbReference>
<keyword evidence="2" id="KW-0223">Dioxygenase</keyword>
<dbReference type="RefSeq" id="WP_069945866.1">
    <property type="nucleotide sequence ID" value="NZ_CP014143.1"/>
</dbReference>
<sequence length="234" mass="26544">MSYQISSELDTASWAEEYQRDSRCRIYQFLTPAAATEMAQMITGNARFRQAHIAEGHNRELSKEEFSSLPPAERQQLVRNVYTMAARGVGFWYGRCGLDKQTPAPLDSLFAWLNSDQLLKTVRAVTGIPTLTSTSAQITSFAPGDFLTRHRDDVTSESRRVAFVINLSEQWHPDWGGLLQFFHDSGTTRESWSPEFNSLCLFDVKHVHSVTAIAPFAPRVRLAISGWFHDRNQT</sequence>
<evidence type="ECO:0000259" key="4">
    <source>
        <dbReference type="SMART" id="SM00702"/>
    </source>
</evidence>
<dbReference type="Proteomes" id="UP000095672">
    <property type="component" value="Chromosome"/>
</dbReference>
<accession>A0A1C9W390</accession>
<evidence type="ECO:0000256" key="3">
    <source>
        <dbReference type="ARBA" id="ARBA00023002"/>
    </source>
</evidence>
<dbReference type="PANTHER" id="PTHR12117:SF0">
    <property type="entry name" value="PROLYL 3-HYDROXYLASE OGFOD1"/>
    <property type="match status" value="1"/>
</dbReference>
<dbReference type="PATRIC" id="fig|1769779.3.peg.135"/>
<name>A0A1C9W390_9GAMM</name>
<protein>
    <recommendedName>
        <fullName evidence="4">Prolyl 4-hydroxylase alpha subunit domain-containing protein</fullName>
    </recommendedName>
</protein>
<dbReference type="STRING" id="1769779.AUP74_00137"/>
<evidence type="ECO:0000256" key="1">
    <source>
        <dbReference type="ARBA" id="ARBA00001961"/>
    </source>
</evidence>
<feature type="domain" description="Prolyl 4-hydroxylase alpha subunit" evidence="4">
    <location>
        <begin position="21"/>
        <end position="229"/>
    </location>
</feature>
<evidence type="ECO:0000313" key="5">
    <source>
        <dbReference type="EMBL" id="AOS95613.1"/>
    </source>
</evidence>
<comment type="cofactor">
    <cofactor evidence="1">
        <name>L-ascorbate</name>
        <dbReference type="ChEBI" id="CHEBI:38290"/>
    </cofactor>
</comment>
<dbReference type="Pfam" id="PF13661">
    <property type="entry name" value="2OG-FeII_Oxy_4"/>
    <property type="match status" value="1"/>
</dbReference>
<reference evidence="6" key="1">
    <citation type="submission" date="2016-01" db="EMBL/GenBank/DDBJ databases">
        <title>Complete genome sequence of Microbulbifer sp. CCB-MM1, a halophile isolated from Matang Mangrove Forest, Perak.</title>
        <authorList>
            <person name="Moh T.H."/>
            <person name="Dinesh B."/>
            <person name="Lau N.-S."/>
            <person name="Go F."/>
            <person name="Alexander Chong S.-C."/>
        </authorList>
    </citation>
    <scope>NUCLEOTIDE SEQUENCE [LARGE SCALE GENOMIC DNA]</scope>
    <source>
        <strain evidence="6">CCB-MM1</strain>
    </source>
</reference>
<keyword evidence="3" id="KW-0560">Oxidoreductase</keyword>
<dbReference type="InterPro" id="IPR051842">
    <property type="entry name" value="uS12_prolyl_hydroxylase"/>
</dbReference>
<dbReference type="GO" id="GO:0005506">
    <property type="term" value="F:iron ion binding"/>
    <property type="evidence" value="ECO:0007669"/>
    <property type="project" value="InterPro"/>
</dbReference>
<proteinExistence type="predicted"/>
<dbReference type="Gene3D" id="2.60.120.620">
    <property type="entry name" value="q2cbj1_9rhob like domain"/>
    <property type="match status" value="1"/>
</dbReference>
<evidence type="ECO:0000313" key="6">
    <source>
        <dbReference type="Proteomes" id="UP000095672"/>
    </source>
</evidence>
<dbReference type="AlphaFoldDB" id="A0A1C9W390"/>